<dbReference type="RefSeq" id="WP_039103734.1">
    <property type="nucleotide sequence ID" value="NZ_CP009056.1"/>
</dbReference>
<organism evidence="13 14">
    <name type="scientific">Frischella perrara</name>
    <dbReference type="NCBI Taxonomy" id="1267021"/>
    <lineage>
        <taxon>Bacteria</taxon>
        <taxon>Pseudomonadati</taxon>
        <taxon>Pseudomonadota</taxon>
        <taxon>Gammaproteobacteria</taxon>
        <taxon>Orbales</taxon>
        <taxon>Orbaceae</taxon>
        <taxon>Frischella</taxon>
    </lineage>
</organism>
<dbReference type="GO" id="GO:0032259">
    <property type="term" value="P:methylation"/>
    <property type="evidence" value="ECO:0007669"/>
    <property type="project" value="UniProtKB-KW"/>
</dbReference>
<feature type="transmembrane region" description="Helical" evidence="10">
    <location>
        <begin position="6"/>
        <end position="24"/>
    </location>
</feature>
<dbReference type="OrthoDB" id="9789291at2"/>
<dbReference type="GO" id="GO:0004190">
    <property type="term" value="F:aspartic-type endopeptidase activity"/>
    <property type="evidence" value="ECO:0007669"/>
    <property type="project" value="UniProtKB-EC"/>
</dbReference>
<reference evidence="13 14" key="1">
    <citation type="journal article" date="2014" name="Appl. Environ. Microbiol.">
        <title>Gut symbionts from distinct hosts exhibit genotoxic activity via divergent colibactin biosynthetic pathways.</title>
        <authorList>
            <person name="Engel P."/>
            <person name="Vizcaino M.I."/>
            <person name="Crawford J.M."/>
        </authorList>
    </citation>
    <scope>NUCLEOTIDE SEQUENCE [LARGE SCALE GENOMIC DNA]</scope>
    <source>
        <strain evidence="13 14">PEB0191</strain>
    </source>
</reference>
<dbReference type="InterPro" id="IPR014032">
    <property type="entry name" value="Peptidase_A24A_bac"/>
</dbReference>
<dbReference type="PANTHER" id="PTHR30487">
    <property type="entry name" value="TYPE 4 PREPILIN-LIKE PROTEINS LEADER PEPTIDE-PROCESSING ENZYME"/>
    <property type="match status" value="1"/>
</dbReference>
<evidence type="ECO:0000256" key="10">
    <source>
        <dbReference type="SAM" id="Phobius"/>
    </source>
</evidence>
<keyword evidence="14" id="KW-1185">Reference proteome</keyword>
<evidence type="ECO:0000256" key="2">
    <source>
        <dbReference type="ARBA" id="ARBA00005801"/>
    </source>
</evidence>
<feature type="transmembrane region" description="Helical" evidence="10">
    <location>
        <begin position="200"/>
        <end position="221"/>
    </location>
</feature>
<evidence type="ECO:0000256" key="5">
    <source>
        <dbReference type="ARBA" id="ARBA00022692"/>
    </source>
</evidence>
<keyword evidence="5 9" id="KW-0812">Transmembrane</keyword>
<evidence type="ECO:0000256" key="4">
    <source>
        <dbReference type="ARBA" id="ARBA00022519"/>
    </source>
</evidence>
<dbReference type="PANTHER" id="PTHR30487:SF0">
    <property type="entry name" value="PREPILIN LEADER PEPTIDASE_N-METHYLTRANSFERASE-RELATED"/>
    <property type="match status" value="1"/>
</dbReference>
<dbReference type="GO" id="GO:0006465">
    <property type="term" value="P:signal peptide processing"/>
    <property type="evidence" value="ECO:0007669"/>
    <property type="project" value="TreeGrafter"/>
</dbReference>
<dbReference type="GO" id="GO:0008168">
    <property type="term" value="F:methyltransferase activity"/>
    <property type="evidence" value="ECO:0007669"/>
    <property type="project" value="UniProtKB-KW"/>
</dbReference>
<keyword evidence="7 10" id="KW-0472">Membrane</keyword>
<evidence type="ECO:0000313" key="13">
    <source>
        <dbReference type="EMBL" id="AJA44317.1"/>
    </source>
</evidence>
<keyword evidence="6 10" id="KW-1133">Transmembrane helix</keyword>
<dbReference type="Gene3D" id="1.20.120.1220">
    <property type="match status" value="1"/>
</dbReference>
<evidence type="ECO:0000256" key="1">
    <source>
        <dbReference type="ARBA" id="ARBA00004429"/>
    </source>
</evidence>
<feature type="transmembrane region" description="Helical" evidence="10">
    <location>
        <begin position="159"/>
        <end position="179"/>
    </location>
</feature>
<comment type="function">
    <text evidence="9">Plays an essential role in type IV pili and type II pseudopili formation by proteolytically removing the leader sequence from substrate proteins and subsequently monomethylating the alpha-amino group of the newly exposed N-terminal phenylalanine.</text>
</comment>
<feature type="transmembrane region" description="Helical" evidence="10">
    <location>
        <begin position="81"/>
        <end position="101"/>
    </location>
</feature>
<dbReference type="EMBL" id="CP009056">
    <property type="protein sequence ID" value="AJA44317.1"/>
    <property type="molecule type" value="Genomic_DNA"/>
</dbReference>
<protein>
    <recommendedName>
        <fullName evidence="9">Prepilin leader peptidase/N-methyltransferase</fullName>
        <ecNumber evidence="9">2.1.1.-</ecNumber>
        <ecNumber evidence="9">3.4.23.43</ecNumber>
    </recommendedName>
</protein>
<dbReference type="STRING" id="1267021.FPB0191_00485"/>
<dbReference type="GO" id="GO:0005886">
    <property type="term" value="C:plasma membrane"/>
    <property type="evidence" value="ECO:0007669"/>
    <property type="project" value="UniProtKB-SubCell"/>
</dbReference>
<evidence type="ECO:0000259" key="12">
    <source>
        <dbReference type="Pfam" id="PF06750"/>
    </source>
</evidence>
<keyword evidence="9" id="KW-0489">Methyltransferase</keyword>
<comment type="catalytic activity">
    <reaction evidence="9">
        <text>Typically cleaves a -Gly-|-Phe- bond to release an N-terminal, basic peptide of 5-8 residues from type IV prepilin, and then N-methylates the new N-terminal amino group, the methyl donor being S-adenosyl-L-methionine.</text>
        <dbReference type="EC" id="3.4.23.43"/>
    </reaction>
</comment>
<evidence type="ECO:0000256" key="9">
    <source>
        <dbReference type="RuleBase" id="RU003794"/>
    </source>
</evidence>
<keyword evidence="4" id="KW-0997">Cell inner membrane</keyword>
<feature type="domain" description="Prepilin type IV endopeptidase peptidase" evidence="11">
    <location>
        <begin position="111"/>
        <end position="220"/>
    </location>
</feature>
<accession>A0A0A7S0D6</accession>
<dbReference type="Pfam" id="PF01478">
    <property type="entry name" value="Peptidase_A24"/>
    <property type="match status" value="1"/>
</dbReference>
<dbReference type="AlphaFoldDB" id="A0A0A7S0D6"/>
<keyword evidence="9" id="KW-0645">Protease</keyword>
<keyword evidence="9" id="KW-0511">Multifunctional enzyme</keyword>
<dbReference type="KEGG" id="fpp:FPB0191_00485"/>
<evidence type="ECO:0000256" key="6">
    <source>
        <dbReference type="ARBA" id="ARBA00022989"/>
    </source>
</evidence>
<dbReference type="PRINTS" id="PR00864">
    <property type="entry name" value="PREPILNPTASE"/>
</dbReference>
<dbReference type="HOGENOM" id="CLU_057101_0_0_6"/>
<evidence type="ECO:0000256" key="7">
    <source>
        <dbReference type="ARBA" id="ARBA00023136"/>
    </source>
</evidence>
<keyword evidence="9 13" id="KW-0378">Hydrolase</keyword>
<gene>
    <name evidence="13" type="ORF">FPB0191_00485</name>
</gene>
<comment type="subcellular location">
    <subcellularLocation>
        <location evidence="1">Cell inner membrane</location>
        <topology evidence="1">Multi-pass membrane protein</topology>
    </subcellularLocation>
    <subcellularLocation>
        <location evidence="9">Cell membrane</location>
        <topology evidence="9">Multi-pass membrane protein</topology>
    </subcellularLocation>
</comment>
<feature type="domain" description="Prepilin peptidase A24 N-terminal" evidence="12">
    <location>
        <begin position="12"/>
        <end position="99"/>
    </location>
</feature>
<sequence length="258" mass="29099">MNIILILITGGIGLCLGSFVNLIISRYSPSQTTYQFLVTIIFKRSYCPQCKHNLTGFSLIPVISWLIQGGKCRFCQTSIAIHYPAMEMLFAIINIFIITYYSINLWSIMLILLTMIFIILIIIDYRYLILPNCFNYLILILGLISSTFGINQIVLYDAWIGMVLGMLLLGVPSLIYYLITKRIGLGGGDIKLLAALGTWVNYHYLPILLIIACMIGLILFAIHKHPYLTKFKTHTVNQSKVIPFGPCLIIAAYCLLLS</sequence>
<keyword evidence="9" id="KW-0808">Transferase</keyword>
<dbReference type="Proteomes" id="UP000030901">
    <property type="component" value="Chromosome"/>
</dbReference>
<evidence type="ECO:0000256" key="3">
    <source>
        <dbReference type="ARBA" id="ARBA00022475"/>
    </source>
</evidence>
<dbReference type="InterPro" id="IPR050882">
    <property type="entry name" value="Prepilin_peptidase/N-MTase"/>
</dbReference>
<evidence type="ECO:0000259" key="11">
    <source>
        <dbReference type="Pfam" id="PF01478"/>
    </source>
</evidence>
<dbReference type="EC" id="3.4.23.43" evidence="9"/>
<name>A0A0A7S0D6_FRIPE</name>
<feature type="transmembrane region" description="Helical" evidence="10">
    <location>
        <begin position="134"/>
        <end position="153"/>
    </location>
</feature>
<feature type="transmembrane region" description="Helical" evidence="10">
    <location>
        <begin position="241"/>
        <end position="257"/>
    </location>
</feature>
<dbReference type="EC" id="2.1.1.-" evidence="9"/>
<dbReference type="Pfam" id="PF06750">
    <property type="entry name" value="A24_N_bact"/>
    <property type="match status" value="1"/>
</dbReference>
<evidence type="ECO:0000256" key="8">
    <source>
        <dbReference type="RuleBase" id="RU003793"/>
    </source>
</evidence>
<dbReference type="InterPro" id="IPR010627">
    <property type="entry name" value="Prepilin_pept_A24_N"/>
</dbReference>
<proteinExistence type="inferred from homology"/>
<keyword evidence="3" id="KW-1003">Cell membrane</keyword>
<comment type="similarity">
    <text evidence="2 8">Belongs to the peptidase A24 family.</text>
</comment>
<dbReference type="InterPro" id="IPR000045">
    <property type="entry name" value="Prepilin_IV_endopep_pep"/>
</dbReference>
<evidence type="ECO:0000313" key="14">
    <source>
        <dbReference type="Proteomes" id="UP000030901"/>
    </source>
</evidence>
<feature type="transmembrane region" description="Helical" evidence="10">
    <location>
        <begin position="107"/>
        <end position="127"/>
    </location>
</feature>